<feature type="domain" description="SsuA/THI5-like" evidence="1">
    <location>
        <begin position="49"/>
        <end position="263"/>
    </location>
</feature>
<dbReference type="EMBL" id="PVXO01000009">
    <property type="protein sequence ID" value="PRR80174.1"/>
    <property type="molecule type" value="Genomic_DNA"/>
</dbReference>
<evidence type="ECO:0000313" key="2">
    <source>
        <dbReference type="EMBL" id="PRR80174.1"/>
    </source>
</evidence>
<dbReference type="AlphaFoldDB" id="A0A2T0B8G7"/>
<dbReference type="Gene3D" id="3.40.190.10">
    <property type="entry name" value="Periplasmic binding protein-like II"/>
    <property type="match status" value="2"/>
</dbReference>
<proteinExistence type="predicted"/>
<dbReference type="PANTHER" id="PTHR31528:SF3">
    <property type="entry name" value="THIAMINE BIOSYNTHESIS PROTEIN HI_0357-RELATED"/>
    <property type="match status" value="1"/>
</dbReference>
<reference evidence="2 3" key="1">
    <citation type="submission" date="2018-03" db="EMBL/GenBank/DDBJ databases">
        <title>Genome sequence of Clostridium liquoris DSM 100320.</title>
        <authorList>
            <person name="Poehlein A."/>
            <person name="Daniel R."/>
        </authorList>
    </citation>
    <scope>NUCLEOTIDE SEQUENCE [LARGE SCALE GENOMIC DNA]</scope>
    <source>
        <strain evidence="2 3">DSM 100320</strain>
    </source>
</reference>
<dbReference type="OrthoDB" id="9815602at2"/>
<evidence type="ECO:0000259" key="1">
    <source>
        <dbReference type="Pfam" id="PF09084"/>
    </source>
</evidence>
<name>A0A2T0B8G7_9CLOT</name>
<dbReference type="Pfam" id="PF09084">
    <property type="entry name" value="NMT1"/>
    <property type="match status" value="1"/>
</dbReference>
<evidence type="ECO:0000313" key="3">
    <source>
        <dbReference type="Proteomes" id="UP000239706"/>
    </source>
</evidence>
<organism evidence="2 3">
    <name type="scientific">Clostridium liquoris</name>
    <dbReference type="NCBI Taxonomy" id="1289519"/>
    <lineage>
        <taxon>Bacteria</taxon>
        <taxon>Bacillati</taxon>
        <taxon>Bacillota</taxon>
        <taxon>Clostridia</taxon>
        <taxon>Eubacteriales</taxon>
        <taxon>Clostridiaceae</taxon>
        <taxon>Clostridium</taxon>
    </lineage>
</organism>
<comment type="caution">
    <text evidence="2">The sequence shown here is derived from an EMBL/GenBank/DDBJ whole genome shotgun (WGS) entry which is preliminary data.</text>
</comment>
<dbReference type="PANTHER" id="PTHR31528">
    <property type="entry name" value="4-AMINO-5-HYDROXYMETHYL-2-METHYLPYRIMIDINE PHOSPHATE SYNTHASE THI11-RELATED"/>
    <property type="match status" value="1"/>
</dbReference>
<sequence>MKKFKYLSLVLVFVLLTLIGCTGKEQNKESANSGKLEDVDLVLDWYPNAIHSFIYVAMEKGYFKDEGLKVNIKFPSNPTDPLTLSASGKATLGIYYQPDVVMARTNEKVPIKSIGAIVHTPLNVIISLKEKNINSPKDLSGKTVGFSGNPLNVEYLKTMVKADGGDPDSVNVIDVGFELLSSMITKKVDATTGGLINHEVPVLKHEGYEVNYFSPADYGVPRYYEEVFVASDNTIKEKSETLKKFMRAVKKGFEFTKQNPDAALKILLDNQQKDSFQLTEAVEKESINMLLPRMESKEEPFLYQDKKVWEDNIKWLQEKGLLKEKVNAEDFFVNLQ</sequence>
<dbReference type="RefSeq" id="WP_106062726.1">
    <property type="nucleotide sequence ID" value="NZ_PVXO01000009.1"/>
</dbReference>
<dbReference type="SUPFAM" id="SSF53850">
    <property type="entry name" value="Periplasmic binding protein-like II"/>
    <property type="match status" value="1"/>
</dbReference>
<dbReference type="Proteomes" id="UP000239706">
    <property type="component" value="Unassembled WGS sequence"/>
</dbReference>
<keyword evidence="3" id="KW-1185">Reference proteome</keyword>
<dbReference type="InterPro" id="IPR015168">
    <property type="entry name" value="SsuA/THI5"/>
</dbReference>
<dbReference type="InterPro" id="IPR027939">
    <property type="entry name" value="NMT1/THI5"/>
</dbReference>
<dbReference type="PROSITE" id="PS51257">
    <property type="entry name" value="PROKAR_LIPOPROTEIN"/>
    <property type="match status" value="1"/>
</dbReference>
<dbReference type="GO" id="GO:0009228">
    <property type="term" value="P:thiamine biosynthetic process"/>
    <property type="evidence" value="ECO:0007669"/>
    <property type="project" value="InterPro"/>
</dbReference>
<accession>A0A2T0B8G7</accession>
<protein>
    <submittedName>
        <fullName evidence="2">Putative thiamine biosynthesis protein</fullName>
    </submittedName>
</protein>
<gene>
    <name evidence="2" type="ORF">CLLI_05580</name>
</gene>